<keyword evidence="3" id="KW-0067">ATP-binding</keyword>
<evidence type="ECO:0000313" key="5">
    <source>
        <dbReference type="EMBL" id="EOL49121.1"/>
    </source>
</evidence>
<gene>
    <name evidence="5" type="ORF">UC3_00216</name>
</gene>
<dbReference type="GO" id="GO:0005524">
    <property type="term" value="F:ATP binding"/>
    <property type="evidence" value="ECO:0007669"/>
    <property type="project" value="UniProtKB-KW"/>
</dbReference>
<dbReference type="PANTHER" id="PTHR42788">
    <property type="entry name" value="TAURINE IMPORT ATP-BINDING PROTEIN-RELATED"/>
    <property type="match status" value="1"/>
</dbReference>
<dbReference type="InterPro" id="IPR003593">
    <property type="entry name" value="AAA+_ATPase"/>
</dbReference>
<accession>R3WMP2</accession>
<organism evidence="5 6">
    <name type="scientific">Enterococcus phoeniculicola ATCC BAA-412</name>
    <dbReference type="NCBI Taxonomy" id="1158610"/>
    <lineage>
        <taxon>Bacteria</taxon>
        <taxon>Bacillati</taxon>
        <taxon>Bacillota</taxon>
        <taxon>Bacilli</taxon>
        <taxon>Lactobacillales</taxon>
        <taxon>Enterococcaceae</taxon>
        <taxon>Enterococcus</taxon>
    </lineage>
</organism>
<proteinExistence type="predicted"/>
<feature type="domain" description="ABC transporter" evidence="4">
    <location>
        <begin position="11"/>
        <end position="241"/>
    </location>
</feature>
<dbReference type="OrthoDB" id="9802264at2"/>
<dbReference type="GO" id="GO:0016887">
    <property type="term" value="F:ATP hydrolysis activity"/>
    <property type="evidence" value="ECO:0007669"/>
    <property type="project" value="InterPro"/>
</dbReference>
<dbReference type="STRING" id="154621.RV11_GL001371"/>
<dbReference type="InterPro" id="IPR027417">
    <property type="entry name" value="P-loop_NTPase"/>
</dbReference>
<dbReference type="PROSITE" id="PS50893">
    <property type="entry name" value="ABC_TRANSPORTER_2"/>
    <property type="match status" value="1"/>
</dbReference>
<evidence type="ECO:0000313" key="6">
    <source>
        <dbReference type="Proteomes" id="UP000013785"/>
    </source>
</evidence>
<dbReference type="SUPFAM" id="SSF52540">
    <property type="entry name" value="P-loop containing nucleoside triphosphate hydrolases"/>
    <property type="match status" value="1"/>
</dbReference>
<evidence type="ECO:0000256" key="2">
    <source>
        <dbReference type="ARBA" id="ARBA00022741"/>
    </source>
</evidence>
<keyword evidence="2" id="KW-0547">Nucleotide-binding</keyword>
<protein>
    <recommendedName>
        <fullName evidence="4">ABC transporter domain-containing protein</fullName>
    </recommendedName>
</protein>
<dbReference type="Pfam" id="PF00005">
    <property type="entry name" value="ABC_tran"/>
    <property type="match status" value="1"/>
</dbReference>
<dbReference type="SMART" id="SM00382">
    <property type="entry name" value="AAA"/>
    <property type="match status" value="1"/>
</dbReference>
<name>R3WMP2_9ENTE</name>
<comment type="caution">
    <text evidence="5">The sequence shown here is derived from an EMBL/GenBank/DDBJ whole genome shotgun (WGS) entry which is preliminary data.</text>
</comment>
<dbReference type="Gene3D" id="3.40.50.300">
    <property type="entry name" value="P-loop containing nucleotide triphosphate hydrolases"/>
    <property type="match status" value="1"/>
</dbReference>
<dbReference type="InterPro" id="IPR050166">
    <property type="entry name" value="ABC_transporter_ATP-bind"/>
</dbReference>
<keyword evidence="6" id="KW-1185">Reference proteome</keyword>
<dbReference type="HOGENOM" id="CLU_000604_1_22_9"/>
<dbReference type="RefSeq" id="WP_010766901.1">
    <property type="nucleotide sequence ID" value="NZ_ASWE01000006.1"/>
</dbReference>
<dbReference type="eggNOG" id="COG1116">
    <property type="taxonomic scope" value="Bacteria"/>
</dbReference>
<dbReference type="PATRIC" id="fig|1158610.3.peg.195"/>
<dbReference type="Proteomes" id="UP000013785">
    <property type="component" value="Unassembled WGS sequence"/>
</dbReference>
<dbReference type="AlphaFoldDB" id="R3WMP2"/>
<keyword evidence="1" id="KW-0813">Transport</keyword>
<evidence type="ECO:0000256" key="3">
    <source>
        <dbReference type="ARBA" id="ARBA00022840"/>
    </source>
</evidence>
<dbReference type="PANTHER" id="PTHR42788:SF13">
    <property type="entry name" value="ALIPHATIC SULFONATES IMPORT ATP-BINDING PROTEIN SSUB"/>
    <property type="match status" value="1"/>
</dbReference>
<sequence length="257" mass="28983">MFSSNNKNKALILSKVNVRAGKKLILKDISLTLEPQTIYTVIGPSGTGKSTLMNVLSGLSSVDSGQLLYGEQAYQPKDHVLGLVPQNYGLLPWETAWKTVTSNVKISQKKRKLTKEDEEKIHDLFRAMNLESVKDSYPSQMSGGQQQRVSITRAFGVDGDVLLMDEPFSALDAFTREKIQGLFLDTWKNHPATTFFITHDIEEALLLGHKIVIMKGQPGEIHQIMDSPYNQIETLEEKRQQSDFYERVNALREEIQA</sequence>
<dbReference type="InterPro" id="IPR003439">
    <property type="entry name" value="ABC_transporter-like_ATP-bd"/>
</dbReference>
<reference evidence="5 6" key="1">
    <citation type="submission" date="2013-02" db="EMBL/GenBank/DDBJ databases">
        <title>The Genome Sequence of Enterococcus phoeniculicola BAA-412.</title>
        <authorList>
            <consortium name="The Broad Institute Genome Sequencing Platform"/>
            <consortium name="The Broad Institute Genome Sequencing Center for Infectious Disease"/>
            <person name="Earl A.M."/>
            <person name="Gilmore M.S."/>
            <person name="Lebreton F."/>
            <person name="Walker B."/>
            <person name="Young S.K."/>
            <person name="Zeng Q."/>
            <person name="Gargeya S."/>
            <person name="Fitzgerald M."/>
            <person name="Haas B."/>
            <person name="Abouelleil A."/>
            <person name="Alvarado L."/>
            <person name="Arachchi H.M."/>
            <person name="Berlin A.M."/>
            <person name="Chapman S.B."/>
            <person name="Dewar J."/>
            <person name="Goldberg J."/>
            <person name="Griggs A."/>
            <person name="Gujja S."/>
            <person name="Hansen M."/>
            <person name="Howarth C."/>
            <person name="Imamovic A."/>
            <person name="Larimer J."/>
            <person name="McCowan C."/>
            <person name="Murphy C."/>
            <person name="Neiman D."/>
            <person name="Pearson M."/>
            <person name="Priest M."/>
            <person name="Roberts A."/>
            <person name="Saif S."/>
            <person name="Shea T."/>
            <person name="Sisk P."/>
            <person name="Sykes S."/>
            <person name="Wortman J."/>
            <person name="Nusbaum C."/>
            <person name="Birren B."/>
        </authorList>
    </citation>
    <scope>NUCLEOTIDE SEQUENCE [LARGE SCALE GENOMIC DNA]</scope>
    <source>
        <strain evidence="5 6">ATCC BAA-412</strain>
    </source>
</reference>
<dbReference type="EMBL" id="AJAT01000006">
    <property type="protein sequence ID" value="EOL49121.1"/>
    <property type="molecule type" value="Genomic_DNA"/>
</dbReference>
<evidence type="ECO:0000259" key="4">
    <source>
        <dbReference type="PROSITE" id="PS50893"/>
    </source>
</evidence>
<evidence type="ECO:0000256" key="1">
    <source>
        <dbReference type="ARBA" id="ARBA00022448"/>
    </source>
</evidence>